<evidence type="ECO:0000313" key="1">
    <source>
        <dbReference type="EMBL" id="MCR2804909.1"/>
    </source>
</evidence>
<accession>A0A9X2MQB9</accession>
<evidence type="ECO:0000313" key="2">
    <source>
        <dbReference type="Proteomes" id="UP001141950"/>
    </source>
</evidence>
<reference evidence="1" key="1">
    <citation type="submission" date="2022-08" db="EMBL/GenBank/DDBJ databases">
        <title>The genomic sequence of strain Paenibacillus sp. SCIV0701.</title>
        <authorList>
            <person name="Zhao H."/>
        </authorList>
    </citation>
    <scope>NUCLEOTIDE SEQUENCE</scope>
    <source>
        <strain evidence="1">SCIV0701</strain>
    </source>
</reference>
<keyword evidence="2" id="KW-1185">Reference proteome</keyword>
<protein>
    <submittedName>
        <fullName evidence="1">Uncharacterized protein</fullName>
    </submittedName>
</protein>
<organism evidence="1 2">
    <name type="scientific">Paenibacillus soyae</name>
    <dbReference type="NCBI Taxonomy" id="2969249"/>
    <lineage>
        <taxon>Bacteria</taxon>
        <taxon>Bacillati</taxon>
        <taxon>Bacillota</taxon>
        <taxon>Bacilli</taxon>
        <taxon>Bacillales</taxon>
        <taxon>Paenibacillaceae</taxon>
        <taxon>Paenibacillus</taxon>
    </lineage>
</organism>
<dbReference type="EMBL" id="JANIPJ010000009">
    <property type="protein sequence ID" value="MCR2804909.1"/>
    <property type="molecule type" value="Genomic_DNA"/>
</dbReference>
<proteinExistence type="predicted"/>
<gene>
    <name evidence="1" type="ORF">NQZ67_13570</name>
</gene>
<comment type="caution">
    <text evidence="1">The sequence shown here is derived from an EMBL/GenBank/DDBJ whole genome shotgun (WGS) entry which is preliminary data.</text>
</comment>
<dbReference type="Proteomes" id="UP001141950">
    <property type="component" value="Unassembled WGS sequence"/>
</dbReference>
<dbReference type="AlphaFoldDB" id="A0A9X2MQB9"/>
<sequence>MAFRMKAGRAVGAAIAKELLERAPPRFKVIYLITRFLFYHMAVQLTPFAWEKAKRPSSFDLLLSDF</sequence>
<name>A0A9X2MQB9_9BACL</name>
<dbReference type="RefSeq" id="WP_257446456.1">
    <property type="nucleotide sequence ID" value="NZ_JANIPJ010000009.1"/>
</dbReference>